<keyword evidence="3" id="KW-1185">Reference proteome</keyword>
<gene>
    <name evidence="2" type="primary">Dmoj\GI25910</name>
    <name evidence="2" type="ORF">Dmoj_GI25910</name>
</gene>
<dbReference type="OrthoDB" id="7821746at2759"/>
<feature type="signal peptide" evidence="1">
    <location>
        <begin position="1"/>
        <end position="19"/>
    </location>
</feature>
<evidence type="ECO:0000256" key="1">
    <source>
        <dbReference type="SAM" id="SignalP"/>
    </source>
</evidence>
<proteinExistence type="predicted"/>
<sequence length="87" mass="10383">MHRFLGIFYCWIFLQNANFTEPLVKTPTNKLKTLQHLIMEPSNNLSLAQKESMQASCKKVHQRCLYAEECCTQQCVKRYKRCTHFWP</sequence>
<keyword evidence="1" id="KW-0732">Signal</keyword>
<accession>A0A0Q9XIJ9</accession>
<dbReference type="KEGG" id="dmo:Dmoj_GI25910"/>
<dbReference type="Proteomes" id="UP000009192">
    <property type="component" value="Unassembled WGS sequence"/>
</dbReference>
<evidence type="ECO:0000313" key="2">
    <source>
        <dbReference type="EMBL" id="KRG03592.1"/>
    </source>
</evidence>
<dbReference type="AlphaFoldDB" id="A0A0Q9XIJ9"/>
<dbReference type="EMBL" id="CH933807">
    <property type="protein sequence ID" value="KRG03592.1"/>
    <property type="molecule type" value="Genomic_DNA"/>
</dbReference>
<reference evidence="2 3" key="1">
    <citation type="journal article" date="2007" name="Nature">
        <title>Evolution of genes and genomes on the Drosophila phylogeny.</title>
        <authorList>
            <consortium name="Drosophila 12 Genomes Consortium"/>
            <person name="Clark A.G."/>
            <person name="Eisen M.B."/>
            <person name="Smith D.R."/>
            <person name="Bergman C.M."/>
            <person name="Oliver B."/>
            <person name="Markow T.A."/>
            <person name="Kaufman T.C."/>
            <person name="Kellis M."/>
            <person name="Gelbart W."/>
            <person name="Iyer V.N."/>
            <person name="Pollard D.A."/>
            <person name="Sackton T.B."/>
            <person name="Larracuente A.M."/>
            <person name="Singh N.D."/>
            <person name="Abad J.P."/>
            <person name="Abt D.N."/>
            <person name="Adryan B."/>
            <person name="Aguade M."/>
            <person name="Akashi H."/>
            <person name="Anderson W.W."/>
            <person name="Aquadro C.F."/>
            <person name="Ardell D.H."/>
            <person name="Arguello R."/>
            <person name="Artieri C.G."/>
            <person name="Barbash D.A."/>
            <person name="Barker D."/>
            <person name="Barsanti P."/>
            <person name="Batterham P."/>
            <person name="Batzoglou S."/>
            <person name="Begun D."/>
            <person name="Bhutkar A."/>
            <person name="Blanco E."/>
            <person name="Bosak S.A."/>
            <person name="Bradley R.K."/>
            <person name="Brand A.D."/>
            <person name="Brent M.R."/>
            <person name="Brooks A.N."/>
            <person name="Brown R.H."/>
            <person name="Butlin R.K."/>
            <person name="Caggese C."/>
            <person name="Calvi B.R."/>
            <person name="Bernardo de Carvalho A."/>
            <person name="Caspi A."/>
            <person name="Castrezana S."/>
            <person name="Celniker S.E."/>
            <person name="Chang J.L."/>
            <person name="Chapple C."/>
            <person name="Chatterji S."/>
            <person name="Chinwalla A."/>
            <person name="Civetta A."/>
            <person name="Clifton S.W."/>
            <person name="Comeron J.M."/>
            <person name="Costello J.C."/>
            <person name="Coyne J.A."/>
            <person name="Daub J."/>
            <person name="David R.G."/>
            <person name="Delcher A.L."/>
            <person name="Delehaunty K."/>
            <person name="Do C.B."/>
            <person name="Ebling H."/>
            <person name="Edwards K."/>
            <person name="Eickbush T."/>
            <person name="Evans J.D."/>
            <person name="Filipski A."/>
            <person name="Findeiss S."/>
            <person name="Freyhult E."/>
            <person name="Fulton L."/>
            <person name="Fulton R."/>
            <person name="Garcia A.C."/>
            <person name="Gardiner A."/>
            <person name="Garfield D.A."/>
            <person name="Garvin B.E."/>
            <person name="Gibson G."/>
            <person name="Gilbert D."/>
            <person name="Gnerre S."/>
            <person name="Godfrey J."/>
            <person name="Good R."/>
            <person name="Gotea V."/>
            <person name="Gravely B."/>
            <person name="Greenberg A.J."/>
            <person name="Griffiths-Jones S."/>
            <person name="Gross S."/>
            <person name="Guigo R."/>
            <person name="Gustafson E.A."/>
            <person name="Haerty W."/>
            <person name="Hahn M.W."/>
            <person name="Halligan D.L."/>
            <person name="Halpern A.L."/>
            <person name="Halter G.M."/>
            <person name="Han M.V."/>
            <person name="Heger A."/>
            <person name="Hillier L."/>
            <person name="Hinrichs A.S."/>
            <person name="Holmes I."/>
            <person name="Hoskins R.A."/>
            <person name="Hubisz M.J."/>
            <person name="Hultmark D."/>
            <person name="Huntley M.A."/>
            <person name="Jaffe D.B."/>
            <person name="Jagadeeshan S."/>
            <person name="Jeck W.R."/>
            <person name="Johnson J."/>
            <person name="Jones C.D."/>
            <person name="Jordan W.C."/>
            <person name="Karpen G.H."/>
            <person name="Kataoka E."/>
            <person name="Keightley P.D."/>
            <person name="Kheradpour P."/>
            <person name="Kirkness E.F."/>
            <person name="Koerich L.B."/>
            <person name="Kristiansen K."/>
            <person name="Kudrna D."/>
            <person name="Kulathinal R.J."/>
            <person name="Kumar S."/>
            <person name="Kwok R."/>
            <person name="Lander E."/>
            <person name="Langley C.H."/>
            <person name="Lapoint R."/>
            <person name="Lazzaro B.P."/>
            <person name="Lee S.J."/>
            <person name="Levesque L."/>
            <person name="Li R."/>
            <person name="Lin C.F."/>
            <person name="Lin M.F."/>
            <person name="Lindblad-Toh K."/>
            <person name="Llopart A."/>
            <person name="Long M."/>
            <person name="Low L."/>
            <person name="Lozovsky E."/>
            <person name="Lu J."/>
            <person name="Luo M."/>
            <person name="Machado C.A."/>
            <person name="Makalowski W."/>
            <person name="Marzo M."/>
            <person name="Matsuda M."/>
            <person name="Matzkin L."/>
            <person name="McAllister B."/>
            <person name="McBride C.S."/>
            <person name="McKernan B."/>
            <person name="McKernan K."/>
            <person name="Mendez-Lago M."/>
            <person name="Minx P."/>
            <person name="Mollenhauer M.U."/>
            <person name="Montooth K."/>
            <person name="Mount S.M."/>
            <person name="Mu X."/>
            <person name="Myers E."/>
            <person name="Negre B."/>
            <person name="Newfeld S."/>
            <person name="Nielsen R."/>
            <person name="Noor M.A."/>
            <person name="O'Grady P."/>
            <person name="Pachter L."/>
            <person name="Papaceit M."/>
            <person name="Parisi M.J."/>
            <person name="Parisi M."/>
            <person name="Parts L."/>
            <person name="Pedersen J.S."/>
            <person name="Pesole G."/>
            <person name="Phillippy A.M."/>
            <person name="Ponting C.P."/>
            <person name="Pop M."/>
            <person name="Porcelli D."/>
            <person name="Powell J.R."/>
            <person name="Prohaska S."/>
            <person name="Pruitt K."/>
            <person name="Puig M."/>
            <person name="Quesneville H."/>
            <person name="Ram K.R."/>
            <person name="Rand D."/>
            <person name="Rasmussen M.D."/>
            <person name="Reed L.K."/>
            <person name="Reenan R."/>
            <person name="Reily A."/>
            <person name="Remington K.A."/>
            <person name="Rieger T.T."/>
            <person name="Ritchie M.G."/>
            <person name="Robin C."/>
            <person name="Rogers Y.H."/>
            <person name="Rohde C."/>
            <person name="Rozas J."/>
            <person name="Rubenfield M.J."/>
            <person name="Ruiz A."/>
            <person name="Russo S."/>
            <person name="Salzberg S.L."/>
            <person name="Sanchez-Gracia A."/>
            <person name="Saranga D.J."/>
            <person name="Sato H."/>
            <person name="Schaeffer S.W."/>
            <person name="Schatz M.C."/>
            <person name="Schlenke T."/>
            <person name="Schwartz R."/>
            <person name="Segarra C."/>
            <person name="Singh R.S."/>
            <person name="Sirot L."/>
            <person name="Sirota M."/>
            <person name="Sisneros N.B."/>
            <person name="Smith C.D."/>
            <person name="Smith T.F."/>
            <person name="Spieth J."/>
            <person name="Stage D.E."/>
            <person name="Stark A."/>
            <person name="Stephan W."/>
            <person name="Strausberg R.L."/>
            <person name="Strempel S."/>
            <person name="Sturgill D."/>
            <person name="Sutton G."/>
            <person name="Sutton G.G."/>
            <person name="Tao W."/>
            <person name="Teichmann S."/>
            <person name="Tobari Y.N."/>
            <person name="Tomimura Y."/>
            <person name="Tsolas J.M."/>
            <person name="Valente V.L."/>
            <person name="Venter E."/>
            <person name="Venter J.C."/>
            <person name="Vicario S."/>
            <person name="Vieira F.G."/>
            <person name="Vilella A.J."/>
            <person name="Villasante A."/>
            <person name="Walenz B."/>
            <person name="Wang J."/>
            <person name="Wasserman M."/>
            <person name="Watts T."/>
            <person name="Wilson D."/>
            <person name="Wilson R.K."/>
            <person name="Wing R.A."/>
            <person name="Wolfner M.F."/>
            <person name="Wong A."/>
            <person name="Wong G.K."/>
            <person name="Wu C.I."/>
            <person name="Wu G."/>
            <person name="Yamamoto D."/>
            <person name="Yang H.P."/>
            <person name="Yang S.P."/>
            <person name="Yorke J.A."/>
            <person name="Yoshida K."/>
            <person name="Zdobnov E."/>
            <person name="Zhang P."/>
            <person name="Zhang Y."/>
            <person name="Zimin A.V."/>
            <person name="Baldwin J."/>
            <person name="Abdouelleil A."/>
            <person name="Abdulkadir J."/>
            <person name="Abebe A."/>
            <person name="Abera B."/>
            <person name="Abreu J."/>
            <person name="Acer S.C."/>
            <person name="Aftuck L."/>
            <person name="Alexander A."/>
            <person name="An P."/>
            <person name="Anderson E."/>
            <person name="Anderson S."/>
            <person name="Arachi H."/>
            <person name="Azer M."/>
            <person name="Bachantsang P."/>
            <person name="Barry A."/>
            <person name="Bayul T."/>
            <person name="Berlin A."/>
            <person name="Bessette D."/>
            <person name="Bloom T."/>
            <person name="Blye J."/>
            <person name="Boguslavskiy L."/>
            <person name="Bonnet C."/>
            <person name="Boukhgalter B."/>
            <person name="Bourzgui I."/>
            <person name="Brown A."/>
            <person name="Cahill P."/>
            <person name="Channer S."/>
            <person name="Cheshatsang Y."/>
            <person name="Chuda L."/>
            <person name="Citroen M."/>
            <person name="Collymore A."/>
            <person name="Cooke P."/>
            <person name="Costello M."/>
            <person name="D'Aco K."/>
            <person name="Daza R."/>
            <person name="De Haan G."/>
            <person name="DeGray S."/>
            <person name="DeMaso C."/>
            <person name="Dhargay N."/>
            <person name="Dooley K."/>
            <person name="Dooley E."/>
            <person name="Doricent M."/>
            <person name="Dorje P."/>
            <person name="Dorjee K."/>
            <person name="Dupes A."/>
            <person name="Elong R."/>
            <person name="Falk J."/>
            <person name="Farina A."/>
            <person name="Faro S."/>
            <person name="Ferguson D."/>
            <person name="Fisher S."/>
            <person name="Foley C.D."/>
            <person name="Franke A."/>
            <person name="Friedrich D."/>
            <person name="Gadbois L."/>
            <person name="Gearin G."/>
            <person name="Gearin C.R."/>
            <person name="Giannoukos G."/>
            <person name="Goode T."/>
            <person name="Graham J."/>
            <person name="Grandbois E."/>
            <person name="Grewal S."/>
            <person name="Gyaltsen K."/>
            <person name="Hafez N."/>
            <person name="Hagos B."/>
            <person name="Hall J."/>
            <person name="Henson C."/>
            <person name="Hollinger A."/>
            <person name="Honan T."/>
            <person name="Huard M.D."/>
            <person name="Hughes L."/>
            <person name="Hurhula B."/>
            <person name="Husby M.E."/>
            <person name="Kamat A."/>
            <person name="Kanga B."/>
            <person name="Kashin S."/>
            <person name="Khazanovich D."/>
            <person name="Kisner P."/>
            <person name="Lance K."/>
            <person name="Lara M."/>
            <person name="Lee W."/>
            <person name="Lennon N."/>
            <person name="Letendre F."/>
            <person name="LeVine R."/>
            <person name="Lipovsky A."/>
            <person name="Liu X."/>
            <person name="Liu J."/>
            <person name="Liu S."/>
            <person name="Lokyitsang T."/>
            <person name="Lokyitsang Y."/>
            <person name="Lubonja R."/>
            <person name="Lui A."/>
            <person name="MacDonald P."/>
            <person name="Magnisalis V."/>
            <person name="Maru K."/>
            <person name="Matthews C."/>
            <person name="McCusker W."/>
            <person name="McDonough S."/>
            <person name="Mehta T."/>
            <person name="Meldrim J."/>
            <person name="Meneus L."/>
            <person name="Mihai O."/>
            <person name="Mihalev A."/>
            <person name="Mihova T."/>
            <person name="Mittelman R."/>
            <person name="Mlenga V."/>
            <person name="Montmayeur A."/>
            <person name="Mulrain L."/>
            <person name="Navidi A."/>
            <person name="Naylor J."/>
            <person name="Negash T."/>
            <person name="Nguyen T."/>
            <person name="Nguyen N."/>
            <person name="Nicol R."/>
            <person name="Norbu C."/>
            <person name="Norbu N."/>
            <person name="Novod N."/>
            <person name="O'Neill B."/>
            <person name="Osman S."/>
            <person name="Markiewicz E."/>
            <person name="Oyono O.L."/>
            <person name="Patti C."/>
            <person name="Phunkhang P."/>
            <person name="Pierre F."/>
            <person name="Priest M."/>
            <person name="Raghuraman S."/>
            <person name="Rege F."/>
            <person name="Reyes R."/>
            <person name="Rise C."/>
            <person name="Rogov P."/>
            <person name="Ross K."/>
            <person name="Ryan E."/>
            <person name="Settipalli S."/>
            <person name="Shea T."/>
            <person name="Sherpa N."/>
            <person name="Shi L."/>
            <person name="Shih D."/>
            <person name="Sparrow T."/>
            <person name="Spaulding J."/>
            <person name="Stalker J."/>
            <person name="Stange-Thomann N."/>
            <person name="Stavropoulos S."/>
            <person name="Stone C."/>
            <person name="Strader C."/>
            <person name="Tesfaye S."/>
            <person name="Thomson T."/>
            <person name="Thoulutsang Y."/>
            <person name="Thoulutsang D."/>
            <person name="Topham K."/>
            <person name="Topping I."/>
            <person name="Tsamla T."/>
            <person name="Vassiliev H."/>
            <person name="Vo A."/>
            <person name="Wangchuk T."/>
            <person name="Wangdi T."/>
            <person name="Weiand M."/>
            <person name="Wilkinson J."/>
            <person name="Wilson A."/>
            <person name="Yadav S."/>
            <person name="Young G."/>
            <person name="Yu Q."/>
            <person name="Zembek L."/>
            <person name="Zhong D."/>
            <person name="Zimmer A."/>
            <person name="Zwirko Z."/>
            <person name="Jaffe D.B."/>
            <person name="Alvarez P."/>
            <person name="Brockman W."/>
            <person name="Butler J."/>
            <person name="Chin C."/>
            <person name="Gnerre S."/>
            <person name="Grabherr M."/>
            <person name="Kleber M."/>
            <person name="Mauceli E."/>
            <person name="MacCallum I."/>
        </authorList>
    </citation>
    <scope>NUCLEOTIDE SEQUENCE [LARGE SCALE GENOMIC DNA]</scope>
    <source>
        <strain evidence="3">Tucson 15081-1352.22</strain>
    </source>
</reference>
<organism evidence="2 3">
    <name type="scientific">Drosophila mojavensis</name>
    <name type="common">Fruit fly</name>
    <dbReference type="NCBI Taxonomy" id="7230"/>
    <lineage>
        <taxon>Eukaryota</taxon>
        <taxon>Metazoa</taxon>
        <taxon>Ecdysozoa</taxon>
        <taxon>Arthropoda</taxon>
        <taxon>Hexapoda</taxon>
        <taxon>Insecta</taxon>
        <taxon>Pterygota</taxon>
        <taxon>Neoptera</taxon>
        <taxon>Endopterygota</taxon>
        <taxon>Diptera</taxon>
        <taxon>Brachycera</taxon>
        <taxon>Muscomorpha</taxon>
        <taxon>Ephydroidea</taxon>
        <taxon>Drosophilidae</taxon>
        <taxon>Drosophila</taxon>
    </lineage>
</organism>
<protein>
    <submittedName>
        <fullName evidence="2">Uncharacterized protein</fullName>
    </submittedName>
</protein>
<evidence type="ECO:0000313" key="3">
    <source>
        <dbReference type="Proteomes" id="UP000009192"/>
    </source>
</evidence>
<dbReference type="InParanoid" id="A0A0Q9XIJ9"/>
<feature type="chain" id="PRO_5006387982" evidence="1">
    <location>
        <begin position="20"/>
        <end position="87"/>
    </location>
</feature>
<name>A0A0Q9XIJ9_DROMO</name>